<evidence type="ECO:0000256" key="1">
    <source>
        <dbReference type="ARBA" id="ARBA00006479"/>
    </source>
</evidence>
<comment type="similarity">
    <text evidence="1">Belongs to the ROK (NagC/XylR) family.</text>
</comment>
<dbReference type="Gene3D" id="3.30.420.40">
    <property type="match status" value="2"/>
</dbReference>
<dbReference type="InterPro" id="IPR000600">
    <property type="entry name" value="ROK"/>
</dbReference>
<dbReference type="InterPro" id="IPR049874">
    <property type="entry name" value="ROK_cs"/>
</dbReference>
<dbReference type="SUPFAM" id="SSF46785">
    <property type="entry name" value="Winged helix' DNA-binding domain"/>
    <property type="match status" value="1"/>
</dbReference>
<reference evidence="2 3" key="1">
    <citation type="submission" date="2022-08" db="EMBL/GenBank/DDBJ databases">
        <title>Genome Sequence of the sulphate-reducing bacterium, Pseudodesulfovibrio sp. SYK.</title>
        <authorList>
            <person name="Kondo R."/>
            <person name="Kataoka T."/>
        </authorList>
    </citation>
    <scope>NUCLEOTIDE SEQUENCE [LARGE SCALE GENOMIC DNA]</scope>
    <source>
        <strain evidence="2 3">SYK</strain>
    </source>
</reference>
<accession>A0ABN6RXT2</accession>
<dbReference type="InterPro" id="IPR043129">
    <property type="entry name" value="ATPase_NBD"/>
</dbReference>
<dbReference type="SUPFAM" id="SSF53067">
    <property type="entry name" value="Actin-like ATPase domain"/>
    <property type="match status" value="1"/>
</dbReference>
<evidence type="ECO:0000313" key="2">
    <source>
        <dbReference type="EMBL" id="BDQ35771.1"/>
    </source>
</evidence>
<dbReference type="Gene3D" id="1.10.10.10">
    <property type="entry name" value="Winged helix-like DNA-binding domain superfamily/Winged helix DNA-binding domain"/>
    <property type="match status" value="1"/>
</dbReference>
<dbReference type="InterPro" id="IPR036388">
    <property type="entry name" value="WH-like_DNA-bd_sf"/>
</dbReference>
<organism evidence="2 3">
    <name type="scientific">Pseudodesulfovibrio nedwellii</name>
    <dbReference type="NCBI Taxonomy" id="2973072"/>
    <lineage>
        <taxon>Bacteria</taxon>
        <taxon>Pseudomonadati</taxon>
        <taxon>Thermodesulfobacteriota</taxon>
        <taxon>Desulfovibrionia</taxon>
        <taxon>Desulfovibrionales</taxon>
        <taxon>Desulfovibrionaceae</taxon>
    </lineage>
</organism>
<dbReference type="InterPro" id="IPR036390">
    <property type="entry name" value="WH_DNA-bd_sf"/>
</dbReference>
<dbReference type="PROSITE" id="PS01125">
    <property type="entry name" value="ROK"/>
    <property type="match status" value="1"/>
</dbReference>
<dbReference type="PANTHER" id="PTHR18964:SF149">
    <property type="entry name" value="BIFUNCTIONAL UDP-N-ACETYLGLUCOSAMINE 2-EPIMERASE_N-ACETYLMANNOSAMINE KINASE"/>
    <property type="match status" value="1"/>
</dbReference>
<dbReference type="EMBL" id="AP026709">
    <property type="protein sequence ID" value="BDQ35771.1"/>
    <property type="molecule type" value="Genomic_DNA"/>
</dbReference>
<gene>
    <name evidence="2" type="primary">xylR</name>
    <name evidence="2" type="ORF">SYK_01310</name>
</gene>
<dbReference type="Pfam" id="PF00480">
    <property type="entry name" value="ROK"/>
    <property type="match status" value="1"/>
</dbReference>
<protein>
    <submittedName>
        <fullName evidence="2">Xylose operon repressor</fullName>
    </submittedName>
</protein>
<name>A0ABN6RXT2_9BACT</name>
<dbReference type="PANTHER" id="PTHR18964">
    <property type="entry name" value="ROK (REPRESSOR, ORF, KINASE) FAMILY"/>
    <property type="match status" value="1"/>
</dbReference>
<proteinExistence type="inferred from homology"/>
<keyword evidence="3" id="KW-1185">Reference proteome</keyword>
<dbReference type="Proteomes" id="UP001317742">
    <property type="component" value="Chromosome"/>
</dbReference>
<sequence length="400" mass="43426">MQTANRELMRAINRDSVLKTIRLQGEISRTHIAAQTGLGQSTVTDITAALLQENLLLEKSTPGNHTGRPPILLSLNPDGTFVAGAYITSRQISVVVINLEAQIIGSHARLLDKNATTPEKIADLVAETVRTCCQRNGFIPEDISGLGLGIPGLVNSDNGMIHFHPGFNKGFDWSDVPFKDLVEKRTGFQTFIENSSNTLAIFEHWFGAAQGIDNFVVTTLEHGVGLGLYANGALVRGWQGMAGEFGHVRGNCHDSICRCGMTGCLEAVASPHAILKEAHKAAQKGLWHPESKNITLEIVIDAAKNGEQALLDIFTRAGTILGKRITDLTRILNPETIIITGKNNLAEDMLFAPLSQAMDACNSKVFGPMPRLVIRPWREENYARGAGALVLQKLHQNCAL</sequence>
<dbReference type="CDD" id="cd24073">
    <property type="entry name" value="ASKHA_ATPase_ROK_CYANR"/>
    <property type="match status" value="1"/>
</dbReference>
<evidence type="ECO:0000313" key="3">
    <source>
        <dbReference type="Proteomes" id="UP001317742"/>
    </source>
</evidence>